<gene>
    <name evidence="2" type="ORF">SCLTRI_LOCUS1799</name>
</gene>
<protein>
    <submittedName>
        <fullName evidence="2">6f933b2e-f80a-418e-a329-5552657bce17</fullName>
    </submittedName>
</protein>
<keyword evidence="3" id="KW-1185">Reference proteome</keyword>
<proteinExistence type="predicted"/>
<organism evidence="2 3">
    <name type="scientific">Sclerotinia trifoliorum</name>
    <dbReference type="NCBI Taxonomy" id="28548"/>
    <lineage>
        <taxon>Eukaryota</taxon>
        <taxon>Fungi</taxon>
        <taxon>Dikarya</taxon>
        <taxon>Ascomycota</taxon>
        <taxon>Pezizomycotina</taxon>
        <taxon>Leotiomycetes</taxon>
        <taxon>Helotiales</taxon>
        <taxon>Sclerotiniaceae</taxon>
        <taxon>Sclerotinia</taxon>
    </lineage>
</organism>
<evidence type="ECO:0000313" key="2">
    <source>
        <dbReference type="EMBL" id="CAD6442008.1"/>
    </source>
</evidence>
<dbReference type="Proteomes" id="UP000624404">
    <property type="component" value="Unassembled WGS sequence"/>
</dbReference>
<feature type="region of interest" description="Disordered" evidence="1">
    <location>
        <begin position="116"/>
        <end position="140"/>
    </location>
</feature>
<evidence type="ECO:0000256" key="1">
    <source>
        <dbReference type="SAM" id="MobiDB-lite"/>
    </source>
</evidence>
<reference evidence="2" key="1">
    <citation type="submission" date="2020-10" db="EMBL/GenBank/DDBJ databases">
        <authorList>
            <person name="Kusch S."/>
        </authorList>
    </citation>
    <scope>NUCLEOTIDE SEQUENCE</scope>
    <source>
        <strain evidence="2">SwB9</strain>
    </source>
</reference>
<dbReference type="AlphaFoldDB" id="A0A8H2VPL5"/>
<name>A0A8H2VPL5_9HELO</name>
<comment type="caution">
    <text evidence="2">The sequence shown here is derived from an EMBL/GenBank/DDBJ whole genome shotgun (WGS) entry which is preliminary data.</text>
</comment>
<accession>A0A8H2VPL5</accession>
<dbReference type="OrthoDB" id="3557773at2759"/>
<sequence>MRINIGWRSGGLGRHFERDQSGRWATNYLKHKLPTVEETRKNTEGEASGYSLAVKSEELYQKFNTRGRRRYDATIPRAIVAASKRMDPFDDLWGLDTPDPAYQGYTEALKLSAAAVLGTRPSSRPNKRKRTEPGSDIFDN</sequence>
<dbReference type="EMBL" id="CAJHIA010000007">
    <property type="protein sequence ID" value="CAD6442008.1"/>
    <property type="molecule type" value="Genomic_DNA"/>
</dbReference>
<evidence type="ECO:0000313" key="3">
    <source>
        <dbReference type="Proteomes" id="UP000624404"/>
    </source>
</evidence>